<dbReference type="Proteomes" id="UP000053806">
    <property type="component" value="Unassembled WGS sequence"/>
</dbReference>
<dbReference type="EMBL" id="KK597516">
    <property type="protein sequence ID" value="KFW04141.1"/>
    <property type="molecule type" value="Genomic_DNA"/>
</dbReference>
<evidence type="ECO:0000313" key="2">
    <source>
        <dbReference type="Proteomes" id="UP000053806"/>
    </source>
</evidence>
<keyword evidence="2" id="KW-1185">Reference proteome</keyword>
<dbReference type="AlphaFoldDB" id="A0A093L457"/>
<accession>A0A093L457</accession>
<gene>
    <name evidence="1" type="ORF">N327_05100</name>
</gene>
<protein>
    <submittedName>
        <fullName evidence="1">Uncharacterized protein</fullName>
    </submittedName>
</protein>
<evidence type="ECO:0000313" key="1">
    <source>
        <dbReference type="EMBL" id="KFW04141.1"/>
    </source>
</evidence>
<proteinExistence type="predicted"/>
<feature type="non-terminal residue" evidence="1">
    <location>
        <position position="1"/>
    </location>
</feature>
<reference evidence="1 2" key="1">
    <citation type="submission" date="2014-04" db="EMBL/GenBank/DDBJ databases">
        <title>Genome evolution of avian class.</title>
        <authorList>
            <person name="Zhang G."/>
            <person name="Li C."/>
        </authorList>
    </citation>
    <scope>NUCLEOTIDE SEQUENCE [LARGE SCALE GENOMIC DNA]</scope>
    <source>
        <strain evidence="1">BGI_N327</strain>
    </source>
</reference>
<organism evidence="1 2">
    <name type="scientific">Fulmarus glacialis</name>
    <name type="common">Northern fulmar</name>
    <dbReference type="NCBI Taxonomy" id="30455"/>
    <lineage>
        <taxon>Eukaryota</taxon>
        <taxon>Metazoa</taxon>
        <taxon>Chordata</taxon>
        <taxon>Craniata</taxon>
        <taxon>Vertebrata</taxon>
        <taxon>Euteleostomi</taxon>
        <taxon>Archelosauria</taxon>
        <taxon>Archosauria</taxon>
        <taxon>Dinosauria</taxon>
        <taxon>Saurischia</taxon>
        <taxon>Theropoda</taxon>
        <taxon>Coelurosauria</taxon>
        <taxon>Aves</taxon>
        <taxon>Neognathae</taxon>
        <taxon>Neoaves</taxon>
        <taxon>Aequornithes</taxon>
        <taxon>Procellariiformes</taxon>
        <taxon>Procellariidae</taxon>
        <taxon>Fulmarus</taxon>
    </lineage>
</organism>
<sequence length="61" mass="7043">SPSPAFTSCCTYTPCSWLDSWLCANGLHCLLLMEDRRIYNDVDLKNLEVKLKFLMTKICIK</sequence>
<name>A0A093L457_FULGA</name>
<feature type="non-terminal residue" evidence="1">
    <location>
        <position position="61"/>
    </location>
</feature>